<evidence type="ECO:0000313" key="3">
    <source>
        <dbReference type="Proteomes" id="UP001642405"/>
    </source>
</evidence>
<dbReference type="InterPro" id="IPR053175">
    <property type="entry name" value="DHMBA_Reg_Transcription_Factor"/>
</dbReference>
<dbReference type="Proteomes" id="UP001642405">
    <property type="component" value="Unassembled WGS sequence"/>
</dbReference>
<dbReference type="PANTHER" id="PTHR38791:SF12">
    <property type="entry name" value="TRANSCRIPTION FACTOR DOMAIN-CONTAINING PROTEIN-RELATED"/>
    <property type="match status" value="1"/>
</dbReference>
<evidence type="ECO:0008006" key="4">
    <source>
        <dbReference type="Google" id="ProtNLM"/>
    </source>
</evidence>
<organism evidence="2 3">
    <name type="scientific">Sporothrix curviconia</name>
    <dbReference type="NCBI Taxonomy" id="1260050"/>
    <lineage>
        <taxon>Eukaryota</taxon>
        <taxon>Fungi</taxon>
        <taxon>Dikarya</taxon>
        <taxon>Ascomycota</taxon>
        <taxon>Pezizomycotina</taxon>
        <taxon>Sordariomycetes</taxon>
        <taxon>Sordariomycetidae</taxon>
        <taxon>Ophiostomatales</taxon>
        <taxon>Ophiostomataceae</taxon>
        <taxon>Sporothrix</taxon>
    </lineage>
</organism>
<dbReference type="EMBL" id="CAWUHB010000026">
    <property type="protein sequence ID" value="CAK7222838.1"/>
    <property type="molecule type" value="Genomic_DNA"/>
</dbReference>
<keyword evidence="3" id="KW-1185">Reference proteome</keyword>
<evidence type="ECO:0000313" key="2">
    <source>
        <dbReference type="EMBL" id="CAK7222838.1"/>
    </source>
</evidence>
<dbReference type="InterPro" id="IPR021858">
    <property type="entry name" value="Fun_TF"/>
</dbReference>
<dbReference type="Pfam" id="PF11951">
    <property type="entry name" value="Fungal_trans_2"/>
    <property type="match status" value="1"/>
</dbReference>
<accession>A0ABP0BT50</accession>
<proteinExistence type="predicted"/>
<name>A0ABP0BT50_9PEZI</name>
<reference evidence="2 3" key="1">
    <citation type="submission" date="2024-01" db="EMBL/GenBank/DDBJ databases">
        <authorList>
            <person name="Allen C."/>
            <person name="Tagirdzhanova G."/>
        </authorList>
    </citation>
    <scope>NUCLEOTIDE SEQUENCE [LARGE SCALE GENOMIC DNA]</scope>
</reference>
<evidence type="ECO:0000256" key="1">
    <source>
        <dbReference type="ARBA" id="ARBA00023242"/>
    </source>
</evidence>
<dbReference type="PANTHER" id="PTHR38791">
    <property type="entry name" value="ZN(II)2CYS6 TRANSCRIPTION FACTOR (EUROFUNG)-RELATED-RELATED"/>
    <property type="match status" value="1"/>
</dbReference>
<sequence length="517" mass="56527">MCDERRPGCRRCELHNAPCPGYDRPLDIRFHGGPHASVLAKTTTAGAAVPPAGASNGMAVSSLISPANTVSPSGSAVDTSPIGRPALLYQPRTAWDDASLCYFLSEYCVDDQPGVMSGHLDFLPDLLFEVSDESALRPAVLSAACLCFSRKKKHPDLYARARNHYGQALIAVSTAISKSPESWGDDVLAAIVLLHMFEDVDGVAGGAVLHLRGIARLYDARGESLLAKIPGSSLYAWIFAILQIHCIGTREMFKCLTMPDPEPVVTVVVARLVFSVAKISRFCFLLYEQYVALLNVNKVLPESQRDALMDVLHLGVRTRSETDAWVESLPRVWQSRIIHPGGPGGQRRLVTYWNQWMGVNMTMYLSSLIMFHHSMLSCCRMIIGRRLWRTADEENLVYAVMANSNETQAHLLQKICESVPYASGEVNVEGDLLPMPNYKGSSSYNLIWPLAVVMHYPDSTPGQVAYCKGVLDRIEAMYGIQLVQSAQRLARSIFLNPQPAGSGSGSGSVSLGDIRAG</sequence>
<protein>
    <recommendedName>
        <fullName evidence="4">Zn(2)-C6 fungal-type domain-containing protein</fullName>
    </recommendedName>
</protein>
<gene>
    <name evidence="2" type="ORF">SCUCBS95973_004972</name>
</gene>
<keyword evidence="1" id="KW-0539">Nucleus</keyword>
<comment type="caution">
    <text evidence="2">The sequence shown here is derived from an EMBL/GenBank/DDBJ whole genome shotgun (WGS) entry which is preliminary data.</text>
</comment>